<dbReference type="Proteomes" id="UP000037405">
    <property type="component" value="Unassembled WGS sequence"/>
</dbReference>
<dbReference type="Pfam" id="PF09346">
    <property type="entry name" value="SMI1_KNR4"/>
    <property type="match status" value="1"/>
</dbReference>
<accession>A0A0M0G0W5</accession>
<evidence type="ECO:0000313" key="2">
    <source>
        <dbReference type="EMBL" id="KON83252.1"/>
    </source>
</evidence>
<comment type="caution">
    <text evidence="2">The sequence shown here is derived from an EMBL/GenBank/DDBJ whole genome shotgun (WGS) entry which is preliminary data.</text>
</comment>
<dbReference type="Gene3D" id="3.40.1580.10">
    <property type="entry name" value="SMI1/KNR4-like"/>
    <property type="match status" value="1"/>
</dbReference>
<dbReference type="RefSeq" id="WP_053429871.1">
    <property type="nucleotide sequence ID" value="NZ_LGUE01000008.1"/>
</dbReference>
<sequence length="193" mass="22068">MELINHFIEGLHEHLLPEELEELQKSHGASPEDLEELRRLYPDCPESLLSLLKNIDGTFWRQYGEEKIAVCILGSDVEDGRYPYYLLSTQQMIDSSKEEVDTSYLSEYEEDDVDSRINQDGLYPGTYIHFSDCMNNGGTSSLFIDFNPTDQGVSGQIVCFLHDPDEFKVIADSFDEYVQGLIDGGFVFLEEEE</sequence>
<protein>
    <submittedName>
        <fullName evidence="2">SMI1 / KNR4 family protein</fullName>
    </submittedName>
</protein>
<dbReference type="PATRIC" id="fig|189381.12.peg.3690"/>
<organism evidence="2 3">
    <name type="scientific">Rossellomorea marisflavi</name>
    <dbReference type="NCBI Taxonomy" id="189381"/>
    <lineage>
        <taxon>Bacteria</taxon>
        <taxon>Bacillati</taxon>
        <taxon>Bacillota</taxon>
        <taxon>Bacilli</taxon>
        <taxon>Bacillales</taxon>
        <taxon>Bacillaceae</taxon>
        <taxon>Rossellomorea</taxon>
    </lineage>
</organism>
<keyword evidence="3" id="KW-1185">Reference proteome</keyword>
<name>A0A0M0G0W5_9BACI</name>
<reference evidence="3" key="1">
    <citation type="submission" date="2015-07" db="EMBL/GenBank/DDBJ databases">
        <title>Fjat-14235 jcm11544.</title>
        <authorList>
            <person name="Liu B."/>
            <person name="Wang J."/>
            <person name="Zhu Y."/>
            <person name="Liu G."/>
            <person name="Chen Q."/>
            <person name="Chen Z."/>
            <person name="Lan J."/>
            <person name="Che J."/>
            <person name="Ge C."/>
            <person name="Shi H."/>
            <person name="Pan Z."/>
            <person name="Liu X."/>
        </authorList>
    </citation>
    <scope>NUCLEOTIDE SEQUENCE [LARGE SCALE GENOMIC DNA]</scope>
    <source>
        <strain evidence="3">JCM 11544</strain>
    </source>
</reference>
<dbReference type="AlphaFoldDB" id="A0A0M0G0W5"/>
<evidence type="ECO:0000313" key="3">
    <source>
        <dbReference type="Proteomes" id="UP000037405"/>
    </source>
</evidence>
<dbReference type="InterPro" id="IPR037883">
    <property type="entry name" value="Knr4/Smi1-like_sf"/>
</dbReference>
<dbReference type="EMBL" id="LGUE01000008">
    <property type="protein sequence ID" value="KON83252.1"/>
    <property type="molecule type" value="Genomic_DNA"/>
</dbReference>
<dbReference type="STRING" id="189381.GCA_900166615_00056"/>
<dbReference type="SUPFAM" id="SSF160631">
    <property type="entry name" value="SMI1/KNR4-like"/>
    <property type="match status" value="1"/>
</dbReference>
<feature type="domain" description="Knr4/Smi1-like" evidence="1">
    <location>
        <begin position="28"/>
        <end position="179"/>
    </location>
</feature>
<evidence type="ECO:0000259" key="1">
    <source>
        <dbReference type="Pfam" id="PF09346"/>
    </source>
</evidence>
<gene>
    <name evidence="2" type="ORF">AF331_20750</name>
</gene>
<dbReference type="OrthoDB" id="6933666at2"/>
<proteinExistence type="predicted"/>
<dbReference type="InterPro" id="IPR018958">
    <property type="entry name" value="Knr4/Smi1-like_dom"/>
</dbReference>